<evidence type="ECO:0000256" key="1">
    <source>
        <dbReference type="PROSITE-ProRule" id="PRU00047"/>
    </source>
</evidence>
<feature type="region of interest" description="Disordered" evidence="2">
    <location>
        <begin position="1"/>
        <end position="39"/>
    </location>
</feature>
<evidence type="ECO:0000313" key="5">
    <source>
        <dbReference type="Proteomes" id="UP001058974"/>
    </source>
</evidence>
<evidence type="ECO:0000259" key="3">
    <source>
        <dbReference type="PROSITE" id="PS50158"/>
    </source>
</evidence>
<reference evidence="4 5" key="1">
    <citation type="journal article" date="2022" name="Nat. Genet.">
        <title>Improved pea reference genome and pan-genome highlight genomic features and evolutionary characteristics.</title>
        <authorList>
            <person name="Yang T."/>
            <person name="Liu R."/>
            <person name="Luo Y."/>
            <person name="Hu S."/>
            <person name="Wang D."/>
            <person name="Wang C."/>
            <person name="Pandey M.K."/>
            <person name="Ge S."/>
            <person name="Xu Q."/>
            <person name="Li N."/>
            <person name="Li G."/>
            <person name="Huang Y."/>
            <person name="Saxena R.K."/>
            <person name="Ji Y."/>
            <person name="Li M."/>
            <person name="Yan X."/>
            <person name="He Y."/>
            <person name="Liu Y."/>
            <person name="Wang X."/>
            <person name="Xiang C."/>
            <person name="Varshney R.K."/>
            <person name="Ding H."/>
            <person name="Gao S."/>
            <person name="Zong X."/>
        </authorList>
    </citation>
    <scope>NUCLEOTIDE SEQUENCE [LARGE SCALE GENOMIC DNA]</scope>
    <source>
        <strain evidence="4 5">cv. Zhongwan 6</strain>
    </source>
</reference>
<dbReference type="AlphaFoldDB" id="A0A9D4ZWY2"/>
<gene>
    <name evidence="4" type="ORF">KIW84_073166</name>
</gene>
<dbReference type="Gramene" id="Psat07G0316600-T1">
    <property type="protein sequence ID" value="KAI5386919.1"/>
    <property type="gene ID" value="KIW84_073166"/>
</dbReference>
<evidence type="ECO:0000313" key="4">
    <source>
        <dbReference type="EMBL" id="KAI5386919.1"/>
    </source>
</evidence>
<dbReference type="Pfam" id="PF00098">
    <property type="entry name" value="zf-CCHC"/>
    <property type="match status" value="1"/>
</dbReference>
<organism evidence="4 5">
    <name type="scientific">Pisum sativum</name>
    <name type="common">Garden pea</name>
    <name type="synonym">Lathyrus oleraceus</name>
    <dbReference type="NCBI Taxonomy" id="3888"/>
    <lineage>
        <taxon>Eukaryota</taxon>
        <taxon>Viridiplantae</taxon>
        <taxon>Streptophyta</taxon>
        <taxon>Embryophyta</taxon>
        <taxon>Tracheophyta</taxon>
        <taxon>Spermatophyta</taxon>
        <taxon>Magnoliopsida</taxon>
        <taxon>eudicotyledons</taxon>
        <taxon>Gunneridae</taxon>
        <taxon>Pentapetalae</taxon>
        <taxon>rosids</taxon>
        <taxon>fabids</taxon>
        <taxon>Fabales</taxon>
        <taxon>Fabaceae</taxon>
        <taxon>Papilionoideae</taxon>
        <taxon>50 kb inversion clade</taxon>
        <taxon>NPAAA clade</taxon>
        <taxon>Hologalegina</taxon>
        <taxon>IRL clade</taxon>
        <taxon>Fabeae</taxon>
        <taxon>Lathyrus</taxon>
    </lineage>
</organism>
<keyword evidence="1" id="KW-0863">Zinc-finger</keyword>
<evidence type="ECO:0000256" key="2">
    <source>
        <dbReference type="SAM" id="MobiDB-lite"/>
    </source>
</evidence>
<feature type="compositionally biased region" description="Basic residues" evidence="2">
    <location>
        <begin position="20"/>
        <end position="35"/>
    </location>
</feature>
<feature type="compositionally biased region" description="Basic and acidic residues" evidence="2">
    <location>
        <begin position="93"/>
        <end position="106"/>
    </location>
</feature>
<dbReference type="GO" id="GO:0008270">
    <property type="term" value="F:zinc ion binding"/>
    <property type="evidence" value="ECO:0007669"/>
    <property type="project" value="UniProtKB-KW"/>
</dbReference>
<dbReference type="PROSITE" id="PS50158">
    <property type="entry name" value="ZF_CCHC"/>
    <property type="match status" value="1"/>
</dbReference>
<keyword evidence="5" id="KW-1185">Reference proteome</keyword>
<comment type="caution">
    <text evidence="4">The sequence shown here is derived from an EMBL/GenBank/DDBJ whole genome shotgun (WGS) entry which is preliminary data.</text>
</comment>
<keyword evidence="1" id="KW-0479">Metal-binding</keyword>
<dbReference type="EMBL" id="JAMSHJ010000007">
    <property type="protein sequence ID" value="KAI5386919.1"/>
    <property type="molecule type" value="Genomic_DNA"/>
</dbReference>
<dbReference type="Gene3D" id="4.10.60.10">
    <property type="entry name" value="Zinc finger, CCHC-type"/>
    <property type="match status" value="1"/>
</dbReference>
<dbReference type="InterPro" id="IPR001878">
    <property type="entry name" value="Znf_CCHC"/>
</dbReference>
<keyword evidence="1" id="KW-0862">Zinc</keyword>
<feature type="domain" description="CCHC-type" evidence="3">
    <location>
        <begin position="46"/>
        <end position="61"/>
    </location>
</feature>
<sequence length="125" mass="14495">MHGNQEEEQALRISYNDKPRRGRGSFRVGRGRGRGRSSMNKATVECFKCHQLGHFQYECPDWEKRANYAEHVEEGEEILLMSYVDAEDDNESEKEHVGEDNIEEFRNTPSDYSPQNEVNIQEVAA</sequence>
<dbReference type="Proteomes" id="UP001058974">
    <property type="component" value="Chromosome 7"/>
</dbReference>
<feature type="region of interest" description="Disordered" evidence="2">
    <location>
        <begin position="87"/>
        <end position="125"/>
    </location>
</feature>
<name>A0A9D4ZWY2_PEA</name>
<protein>
    <recommendedName>
        <fullName evidence="3">CCHC-type domain-containing protein</fullName>
    </recommendedName>
</protein>
<dbReference type="SUPFAM" id="SSF57756">
    <property type="entry name" value="Retrovirus zinc finger-like domains"/>
    <property type="match status" value="1"/>
</dbReference>
<dbReference type="InterPro" id="IPR036875">
    <property type="entry name" value="Znf_CCHC_sf"/>
</dbReference>
<proteinExistence type="predicted"/>
<dbReference type="GO" id="GO:0003676">
    <property type="term" value="F:nucleic acid binding"/>
    <property type="evidence" value="ECO:0007669"/>
    <property type="project" value="InterPro"/>
</dbReference>
<feature type="compositionally biased region" description="Polar residues" evidence="2">
    <location>
        <begin position="107"/>
        <end position="119"/>
    </location>
</feature>
<accession>A0A9D4ZWY2</accession>